<reference evidence="1" key="1">
    <citation type="journal article" date="2015" name="Nature">
        <title>Complex archaea that bridge the gap between prokaryotes and eukaryotes.</title>
        <authorList>
            <person name="Spang A."/>
            <person name="Saw J.H."/>
            <person name="Jorgensen S.L."/>
            <person name="Zaremba-Niedzwiedzka K."/>
            <person name="Martijn J."/>
            <person name="Lind A.E."/>
            <person name="van Eijk R."/>
            <person name="Schleper C."/>
            <person name="Guy L."/>
            <person name="Ettema T.J."/>
        </authorList>
    </citation>
    <scope>NUCLEOTIDE SEQUENCE</scope>
</reference>
<dbReference type="AlphaFoldDB" id="A0A0F9HF31"/>
<feature type="non-terminal residue" evidence="1">
    <location>
        <position position="1"/>
    </location>
</feature>
<proteinExistence type="predicted"/>
<accession>A0A0F9HF31</accession>
<dbReference type="EMBL" id="LAZR01024877">
    <property type="protein sequence ID" value="KKL73712.1"/>
    <property type="molecule type" value="Genomic_DNA"/>
</dbReference>
<sequence length="696" mass="76814">WSLSGVEGSNNRTIYCNDTSDNLNSTLVVFTIDTTFPLIEITLPANNTNTTDTVLNVNYTRSDTNLDSCWFSNDSLSANTTLASCTNITTITWVEGQHNVTVWVNDSANNVNRSDVRFTIDTSPPFFVDIDNQTLVNNTALSYDINATDDLTEVDCFTVNDSNFAITCGGLLTNATIFPVDIVYINITVNDSLNNVNSSIMFVNFTAVIDSTPPYFTDIANQTINNVTALLYDINATDETGLSGFVIDDTTNFTINFASGLLENNTQLVINNYRINVTINDTSDNKNSTIMSVNVTGFTTPDIIAPYFIDIENQTINNVTSLYYNINATDESLFDCFTVNDTDFIINCTGYLENNTQLAVQLYTINITINDSTNNLNSSLMWVNVTGFTTPDIIDPEITITNPVNNSNQSTTSFTLNYTFVEINPGFCWYSNNSGTANSSTVSMGTNFSLSGVEGINNRTVYCNDTANNINSSLPVYFTIDTTPPDINITYPTNNTNTTDTGLNVNYTRSDSGIDSCWFSNDSFVSNTTLSSCTNITTVTWVEGQHNVSVWINDSANNVNRSDVRFTIDTEPPFFTDIDNQTLVNNTGLSYDINATDDLTEVDCFTVNDSNFAITCDGLLTNDTIFSVDIYYINITVNDSLNNLNSSIMFVNFTAVADTTFPEITITSPVNNSNQSTNTFDLNYTYIEANPDSCWY</sequence>
<protein>
    <submittedName>
        <fullName evidence="1">Uncharacterized protein</fullName>
    </submittedName>
</protein>
<gene>
    <name evidence="1" type="ORF">LCGC14_2072150</name>
</gene>
<comment type="caution">
    <text evidence="1">The sequence shown here is derived from an EMBL/GenBank/DDBJ whole genome shotgun (WGS) entry which is preliminary data.</text>
</comment>
<evidence type="ECO:0000313" key="1">
    <source>
        <dbReference type="EMBL" id="KKL73712.1"/>
    </source>
</evidence>
<organism evidence="1">
    <name type="scientific">marine sediment metagenome</name>
    <dbReference type="NCBI Taxonomy" id="412755"/>
    <lineage>
        <taxon>unclassified sequences</taxon>
        <taxon>metagenomes</taxon>
        <taxon>ecological metagenomes</taxon>
    </lineage>
</organism>
<name>A0A0F9HF31_9ZZZZ</name>
<feature type="non-terminal residue" evidence="1">
    <location>
        <position position="696"/>
    </location>
</feature>